<keyword evidence="4" id="KW-1185">Reference proteome</keyword>
<dbReference type="EMBL" id="MKGL01000006">
    <property type="protein sequence ID" value="RNF12367.1"/>
    <property type="molecule type" value="Genomic_DNA"/>
</dbReference>
<dbReference type="OMA" id="CCTVECL"/>
<feature type="compositionally biased region" description="Gly residues" evidence="1">
    <location>
        <begin position="94"/>
        <end position="106"/>
    </location>
</feature>
<accession>A0A422P3Q6</accession>
<reference evidence="3 4" key="1">
    <citation type="journal article" date="2018" name="BMC Genomics">
        <title>Genomic comparison of Trypanosoma conorhini and Trypanosoma rangeli to Trypanosoma cruzi strains of high and low virulence.</title>
        <authorList>
            <person name="Bradwell K.R."/>
            <person name="Koparde V.N."/>
            <person name="Matveyev A.V."/>
            <person name="Serrano M.G."/>
            <person name="Alves J.M."/>
            <person name="Parikh H."/>
            <person name="Huang B."/>
            <person name="Lee V."/>
            <person name="Espinosa-Alvarez O."/>
            <person name="Ortiz P.A."/>
            <person name="Costa-Martins A.G."/>
            <person name="Teixeira M.M."/>
            <person name="Buck G.A."/>
        </authorList>
    </citation>
    <scope>NUCLEOTIDE SEQUENCE [LARGE SCALE GENOMIC DNA]</scope>
    <source>
        <strain evidence="3 4">AM80</strain>
    </source>
</reference>
<evidence type="ECO:0000313" key="4">
    <source>
        <dbReference type="Proteomes" id="UP000283634"/>
    </source>
</evidence>
<feature type="region of interest" description="Disordered" evidence="1">
    <location>
        <begin position="50"/>
        <end position="260"/>
    </location>
</feature>
<sequence>MPLLMLKRKQHGQFLQAMRQPRRSMPFLSLAVFLLLLVCCTVECLAGAPAEPGNTVMQPLDAQRGSAPTPVPEGTGSEHTSKGATEHQGNLPGTAGGQNTAGGQGTAGKAPQVPLPTSSQDPQAPPQTSPELQTEVGKNGGSSEQEGDTISSPTKASPPGGHVQPPLQSSTLPGGAAAPLEDDVEKPPAEPATQSNALTPHDAKPSTGESPGNDAAEDAQSASDGTETAAAERESMTPPATATKTTKAAPGDSDSGTAASHCTSPIALLLACAAAAAMVAA</sequence>
<gene>
    <name evidence="3" type="ORF">TraAM80_00378</name>
</gene>
<evidence type="ECO:0000313" key="3">
    <source>
        <dbReference type="EMBL" id="RNF12367.1"/>
    </source>
</evidence>
<feature type="chain" id="PRO_5019191590" evidence="2">
    <location>
        <begin position="47"/>
        <end position="281"/>
    </location>
</feature>
<feature type="compositionally biased region" description="Polar residues" evidence="1">
    <location>
        <begin position="141"/>
        <end position="155"/>
    </location>
</feature>
<organism evidence="3 4">
    <name type="scientific">Trypanosoma rangeli</name>
    <dbReference type="NCBI Taxonomy" id="5698"/>
    <lineage>
        <taxon>Eukaryota</taxon>
        <taxon>Discoba</taxon>
        <taxon>Euglenozoa</taxon>
        <taxon>Kinetoplastea</taxon>
        <taxon>Metakinetoplastina</taxon>
        <taxon>Trypanosomatida</taxon>
        <taxon>Trypanosomatidae</taxon>
        <taxon>Trypanosoma</taxon>
        <taxon>Herpetosoma</taxon>
    </lineage>
</organism>
<dbReference type="GeneID" id="40324311"/>
<name>A0A422P3Q6_TRYRA</name>
<proteinExistence type="predicted"/>
<evidence type="ECO:0000256" key="2">
    <source>
        <dbReference type="SAM" id="SignalP"/>
    </source>
</evidence>
<feature type="compositionally biased region" description="Low complexity" evidence="1">
    <location>
        <begin position="237"/>
        <end position="250"/>
    </location>
</feature>
<dbReference type="RefSeq" id="XP_029242720.1">
    <property type="nucleotide sequence ID" value="XM_029377460.1"/>
</dbReference>
<protein>
    <submittedName>
        <fullName evidence="3">Leishmanolysin</fullName>
    </submittedName>
</protein>
<dbReference type="Proteomes" id="UP000283634">
    <property type="component" value="Unassembled WGS sequence"/>
</dbReference>
<keyword evidence="2" id="KW-0732">Signal</keyword>
<feature type="signal peptide" evidence="2">
    <location>
        <begin position="1"/>
        <end position="46"/>
    </location>
</feature>
<comment type="caution">
    <text evidence="3">The sequence shown here is derived from an EMBL/GenBank/DDBJ whole genome shotgun (WGS) entry which is preliminary data.</text>
</comment>
<dbReference type="AlphaFoldDB" id="A0A422P3Q6"/>
<evidence type="ECO:0000256" key="1">
    <source>
        <dbReference type="SAM" id="MobiDB-lite"/>
    </source>
</evidence>